<dbReference type="RefSeq" id="WP_330196132.1">
    <property type="nucleotide sequence ID" value="NZ_JAZDRO010000003.1"/>
</dbReference>
<comment type="similarity">
    <text evidence="7">Belongs to the IspD/TarI cytidylyltransferase family. IspD subfamily.</text>
</comment>
<dbReference type="HAMAP" id="MF_01520">
    <property type="entry name" value="IspDF"/>
    <property type="match status" value="1"/>
</dbReference>
<keyword evidence="11 14" id="KW-0414">Isoprene biosynthesis</keyword>
<comment type="pathway">
    <text evidence="5 14">Isoprenoid biosynthesis; isopentenyl diphosphate biosynthesis via DXP pathway; isopentenyl diphosphate from 1-deoxy-D-xylulose 5-phosphate: step 2/6.</text>
</comment>
<name>A0ABU7LYF5_9PROT</name>
<dbReference type="PANTHER" id="PTHR43181">
    <property type="entry name" value="2-C-METHYL-D-ERYTHRITOL 2,4-CYCLODIPHOSPHATE SYNTHASE, CHLOROPLASTIC"/>
    <property type="match status" value="1"/>
</dbReference>
<dbReference type="Pfam" id="PF01128">
    <property type="entry name" value="IspD"/>
    <property type="match status" value="1"/>
</dbReference>
<dbReference type="InterPro" id="IPR026596">
    <property type="entry name" value="IspD/F"/>
</dbReference>
<comment type="caution">
    <text evidence="14">Lacks conserved residue(s) required for the propagation of feature annotation.</text>
</comment>
<evidence type="ECO:0000256" key="7">
    <source>
        <dbReference type="ARBA" id="ARBA00009789"/>
    </source>
</evidence>
<dbReference type="SUPFAM" id="SSF69765">
    <property type="entry name" value="IpsF-like"/>
    <property type="match status" value="1"/>
</dbReference>
<feature type="site" description="Transition state stabilizer" evidence="14">
    <location>
        <position position="30"/>
    </location>
</feature>
<keyword evidence="13 14" id="KW-0511">Multifunctional enzyme</keyword>
<dbReference type="InterPro" id="IPR018294">
    <property type="entry name" value="ISPD_synthase_CS"/>
</dbReference>
<comment type="catalytic activity">
    <reaction evidence="1 14">
        <text>4-CDP-2-C-methyl-D-erythritol 2-phosphate = 2-C-methyl-D-erythritol 2,4-cyclic diphosphate + CMP</text>
        <dbReference type="Rhea" id="RHEA:23864"/>
        <dbReference type="ChEBI" id="CHEBI:57919"/>
        <dbReference type="ChEBI" id="CHEBI:58483"/>
        <dbReference type="ChEBI" id="CHEBI:60377"/>
        <dbReference type="EC" id="4.6.1.12"/>
    </reaction>
</comment>
<feature type="site" description="Positions MEP for the nucleophilic attack" evidence="14">
    <location>
        <position position="211"/>
    </location>
</feature>
<dbReference type="Gene3D" id="3.30.1330.50">
    <property type="entry name" value="2-C-methyl-D-erythritol 2,4-cyclodiphosphate synthase"/>
    <property type="match status" value="1"/>
</dbReference>
<feature type="site" description="Transition state stabilizer" evidence="14">
    <location>
        <position position="23"/>
    </location>
</feature>
<evidence type="ECO:0000256" key="12">
    <source>
        <dbReference type="ARBA" id="ARBA00023239"/>
    </source>
</evidence>
<keyword evidence="8 14" id="KW-0808">Transferase</keyword>
<protein>
    <recommendedName>
        <fullName evidence="14">Bifunctional enzyme IspD/IspF</fullName>
    </recommendedName>
    <domain>
        <recommendedName>
            <fullName evidence="14">2-C-methyl-D-erythritol 4-phosphate cytidylyltransferase</fullName>
            <ecNumber evidence="14">2.7.7.60</ecNumber>
        </recommendedName>
        <alternativeName>
            <fullName evidence="14">4-diphosphocytidyl-2C-methyl-D-erythritol synthase</fullName>
        </alternativeName>
        <alternativeName>
            <fullName evidence="14">MEP cytidylyltransferase</fullName>
            <shortName evidence="14">MCT</shortName>
        </alternativeName>
    </domain>
    <domain>
        <recommendedName>
            <fullName evidence="14">2-C-methyl-D-erythritol 2,4-cyclodiphosphate synthase</fullName>
            <shortName evidence="14">MECDP-synthase</shortName>
            <shortName evidence="14">MECPP-synthase</shortName>
            <shortName evidence="14">MECPS</shortName>
            <ecNumber evidence="14">4.6.1.12</ecNumber>
        </recommendedName>
    </domain>
</protein>
<evidence type="ECO:0000256" key="5">
    <source>
        <dbReference type="ARBA" id="ARBA00004787"/>
    </source>
</evidence>
<dbReference type="GO" id="GO:0008685">
    <property type="term" value="F:2-C-methyl-D-erythritol 2,4-cyclodiphosphate synthase activity"/>
    <property type="evidence" value="ECO:0007669"/>
    <property type="project" value="UniProtKB-EC"/>
</dbReference>
<dbReference type="Gene3D" id="3.90.550.10">
    <property type="entry name" value="Spore Coat Polysaccharide Biosynthesis Protein SpsA, Chain A"/>
    <property type="match status" value="1"/>
</dbReference>
<dbReference type="EMBL" id="JAZDRO010000003">
    <property type="protein sequence ID" value="MEE2566584.1"/>
    <property type="molecule type" value="Genomic_DNA"/>
</dbReference>
<dbReference type="InterPro" id="IPR029044">
    <property type="entry name" value="Nucleotide-diphossugar_trans"/>
</dbReference>
<organism evidence="16 17">
    <name type="scientific">Hyphobacterium marinum</name>
    <dbReference type="NCBI Taxonomy" id="3116574"/>
    <lineage>
        <taxon>Bacteria</taxon>
        <taxon>Pseudomonadati</taxon>
        <taxon>Pseudomonadota</taxon>
        <taxon>Alphaproteobacteria</taxon>
        <taxon>Maricaulales</taxon>
        <taxon>Maricaulaceae</taxon>
        <taxon>Hyphobacterium</taxon>
    </lineage>
</organism>
<feature type="binding site" evidence="14">
    <location>
        <position position="369"/>
    </location>
    <ligand>
        <name>4-CDP-2-C-methyl-D-erythritol 2-phosphate</name>
        <dbReference type="ChEBI" id="CHEBI:57919"/>
    </ligand>
</feature>
<feature type="site" description="Positions MEP for the nucleophilic attack" evidence="14">
    <location>
        <position position="156"/>
    </location>
</feature>
<feature type="binding site" evidence="14">
    <location>
        <position position="238"/>
    </location>
    <ligand>
        <name>a divalent metal cation</name>
        <dbReference type="ChEBI" id="CHEBI:60240"/>
    </ligand>
</feature>
<feature type="binding site" evidence="14">
    <location>
        <begin position="286"/>
        <end position="288"/>
    </location>
    <ligand>
        <name>4-CDP-2-C-methyl-D-erythritol 2-phosphate</name>
        <dbReference type="ChEBI" id="CHEBI:57919"/>
    </ligand>
</feature>
<dbReference type="NCBIfam" id="TIGR00151">
    <property type="entry name" value="ispF"/>
    <property type="match status" value="1"/>
</dbReference>
<dbReference type="SUPFAM" id="SSF53448">
    <property type="entry name" value="Nucleotide-diphospho-sugar transferases"/>
    <property type="match status" value="1"/>
</dbReference>
<feature type="binding site" evidence="14">
    <location>
        <position position="372"/>
    </location>
    <ligand>
        <name>4-CDP-2-C-methyl-D-erythritol 2-phosphate</name>
        <dbReference type="ChEBI" id="CHEBI:57919"/>
    </ligand>
</feature>
<keyword evidence="12 14" id="KW-0456">Lyase</keyword>
<keyword evidence="17" id="KW-1185">Reference proteome</keyword>
<dbReference type="PROSITE" id="PS01295">
    <property type="entry name" value="ISPD"/>
    <property type="match status" value="1"/>
</dbReference>
<proteinExistence type="inferred from homology"/>
<evidence type="ECO:0000256" key="1">
    <source>
        <dbReference type="ARBA" id="ARBA00000200"/>
    </source>
</evidence>
<evidence type="ECO:0000256" key="6">
    <source>
        <dbReference type="ARBA" id="ARBA00008480"/>
    </source>
</evidence>
<evidence type="ECO:0000313" key="17">
    <source>
        <dbReference type="Proteomes" id="UP001310692"/>
    </source>
</evidence>
<evidence type="ECO:0000259" key="15">
    <source>
        <dbReference type="Pfam" id="PF02542"/>
    </source>
</evidence>
<dbReference type="CDD" id="cd02516">
    <property type="entry name" value="CDP-ME_synthetase"/>
    <property type="match status" value="1"/>
</dbReference>
<evidence type="ECO:0000313" key="16">
    <source>
        <dbReference type="EMBL" id="MEE2566584.1"/>
    </source>
</evidence>
<evidence type="ECO:0000256" key="10">
    <source>
        <dbReference type="ARBA" id="ARBA00022723"/>
    </source>
</evidence>
<feature type="binding site" evidence="14">
    <location>
        <position position="272"/>
    </location>
    <ligand>
        <name>a divalent metal cation</name>
        <dbReference type="ChEBI" id="CHEBI:60240"/>
    </ligand>
</feature>
<feature type="region of interest" description="2-C-methyl-D-erythritol 4-phosphate cytidylyltransferase" evidence="14">
    <location>
        <begin position="1"/>
        <end position="231"/>
    </location>
</feature>
<dbReference type="NCBIfam" id="TIGR00453">
    <property type="entry name" value="ispD"/>
    <property type="match status" value="1"/>
</dbReference>
<comment type="similarity">
    <text evidence="14">In the C-terminal section; belongs to the IspF family.</text>
</comment>
<dbReference type="HAMAP" id="MF_00107">
    <property type="entry name" value="IspF"/>
    <property type="match status" value="1"/>
</dbReference>
<dbReference type="InterPro" id="IPR003526">
    <property type="entry name" value="MECDP_synthase"/>
</dbReference>
<sequence length="389" mass="40680">MVPKEVEALSFAVIIVAAGGGTRAGGPVPKQFRTLGGRPMLHHTIGAFATHPEIGRIVLVSNPAHRDRLGALPLEVIHADGGPSRTASVRAGLAVLSETPPDLVLIHDAARPLVSTQVISGVLDGLRSFDAAIPALPVTDALTRRDADGAFEPVSRDGLFRVQTPQGFHFPALWAAYQALPDDADLPDDAAVAKRAGMTLTLTAGDEENLKVTFPDDFDRAEERLERRRIPVTGSGFDVHRLEAGDSMMLGGVQIAAGLSLIGHSDADVVLHALTDAILGCCGQGDIGQHFPPSDPQWKGRASSAFVEHAMTLAAAAGVILTHVDLTIICERPKIGPHRDAIRARVAGLTGLGEAAVNIKATTTEGLGFTGRGEGITAQALVSGWKDAS</sequence>
<reference evidence="16 17" key="1">
    <citation type="submission" date="2024-01" db="EMBL/GenBank/DDBJ databases">
        <title>Hyphobacterium bacterium isolated from marine sediment.</title>
        <authorList>
            <person name="Zhao S."/>
        </authorList>
    </citation>
    <scope>NUCLEOTIDE SEQUENCE [LARGE SCALE GENOMIC DNA]</scope>
    <source>
        <strain evidence="16 17">Y60-23</strain>
    </source>
</reference>
<comment type="pathway">
    <text evidence="4 14">Isoprenoid biosynthesis; isopentenyl diphosphate biosynthesis via DXP pathway; isopentenyl diphosphate from 1-deoxy-D-xylulose 5-phosphate: step 4/6.</text>
</comment>
<dbReference type="PANTHER" id="PTHR43181:SF1">
    <property type="entry name" value="2-C-METHYL-D-ERYTHRITOL 2,4-CYCLODIPHOSPHATE SYNTHASE, CHLOROPLASTIC"/>
    <property type="match status" value="1"/>
</dbReference>
<evidence type="ECO:0000256" key="14">
    <source>
        <dbReference type="HAMAP-Rule" id="MF_01520"/>
    </source>
</evidence>
<dbReference type="EC" id="2.7.7.60" evidence="14"/>
<feature type="region of interest" description="2-C-methyl-D-erythritol 2,4-cyclodiphosphate synthase" evidence="14">
    <location>
        <begin position="232"/>
        <end position="389"/>
    </location>
</feature>
<dbReference type="InterPro" id="IPR001228">
    <property type="entry name" value="IspD"/>
</dbReference>
<feature type="binding site" evidence="14">
    <location>
        <begin position="238"/>
        <end position="240"/>
    </location>
    <ligand>
        <name>4-CDP-2-C-methyl-D-erythritol 2-phosphate</name>
        <dbReference type="ChEBI" id="CHEBI:57919"/>
    </ligand>
</feature>
<evidence type="ECO:0000256" key="8">
    <source>
        <dbReference type="ARBA" id="ARBA00022679"/>
    </source>
</evidence>
<keyword evidence="10 14" id="KW-0479">Metal-binding</keyword>
<evidence type="ECO:0000256" key="11">
    <source>
        <dbReference type="ARBA" id="ARBA00023229"/>
    </source>
</evidence>
<gene>
    <name evidence="14" type="primary">ispDF</name>
    <name evidence="16" type="ORF">V0U35_07800</name>
</gene>
<dbReference type="EC" id="4.6.1.12" evidence="14"/>
<dbReference type="InterPro" id="IPR034683">
    <property type="entry name" value="IspD/TarI"/>
</dbReference>
<dbReference type="InterPro" id="IPR020555">
    <property type="entry name" value="MECDP_synthase_CS"/>
</dbReference>
<dbReference type="PROSITE" id="PS01350">
    <property type="entry name" value="ISPF"/>
    <property type="match status" value="1"/>
</dbReference>
<comment type="caution">
    <text evidence="16">The sequence shown here is derived from an EMBL/GenBank/DDBJ whole genome shotgun (WGS) entry which is preliminary data.</text>
</comment>
<feature type="site" description="Transition state stabilizer" evidence="14">
    <location>
        <position position="264"/>
    </location>
</feature>
<evidence type="ECO:0000256" key="9">
    <source>
        <dbReference type="ARBA" id="ARBA00022695"/>
    </source>
</evidence>
<feature type="binding site" evidence="14">
    <location>
        <begin position="362"/>
        <end position="365"/>
    </location>
    <ligand>
        <name>4-CDP-2-C-methyl-D-erythritol 2-phosphate</name>
        <dbReference type="ChEBI" id="CHEBI:57919"/>
    </ligand>
</feature>
<feature type="domain" description="2-C-methyl-D-erythritol 2,4-cyclodiphosphate synthase" evidence="15">
    <location>
        <begin position="233"/>
        <end position="382"/>
    </location>
</feature>
<dbReference type="NCBIfam" id="NF006899">
    <property type="entry name" value="PRK09382.1"/>
    <property type="match status" value="1"/>
</dbReference>
<feature type="site" description="Transition state stabilizer" evidence="14">
    <location>
        <position position="363"/>
    </location>
</feature>
<comment type="cofactor">
    <cofactor evidence="3 14">
        <name>a divalent metal cation</name>
        <dbReference type="ChEBI" id="CHEBI:60240"/>
    </cofactor>
</comment>
<comment type="similarity">
    <text evidence="14">In the N-terminal section; belongs to the IspD/TarI cytidylyltransferase family. IspD subfamily.</text>
</comment>
<keyword evidence="9 14" id="KW-0548">Nucleotidyltransferase</keyword>
<feature type="binding site" evidence="14">
    <location>
        <begin position="264"/>
        <end position="265"/>
    </location>
    <ligand>
        <name>4-CDP-2-C-methyl-D-erythritol 2-phosphate</name>
        <dbReference type="ChEBI" id="CHEBI:57919"/>
    </ligand>
</feature>
<evidence type="ECO:0000256" key="13">
    <source>
        <dbReference type="ARBA" id="ARBA00023268"/>
    </source>
</evidence>
<comment type="similarity">
    <text evidence="6">Belongs to the IspF family.</text>
</comment>
<comment type="function">
    <text evidence="14">Bifunctional enzyme that catalyzes the formation of 4-diphosphocytidyl-2-C-methyl-D-erythritol from CTP and 2-C-methyl-D-erythritol 4-phosphate (MEP) (IspD), and catalyzes the conversion of 4-diphosphocytidyl-2-C-methyl-D-erythritol 2-phosphate (CDP-ME2P) to 2-C-methyl-D-erythritol 2,4-cyclodiphosphate (ME-CPP) with a corresponding release of cytidine 5-monophosphate (CMP) (IspF).</text>
</comment>
<dbReference type="Pfam" id="PF02542">
    <property type="entry name" value="YgbB"/>
    <property type="match status" value="1"/>
</dbReference>
<dbReference type="Proteomes" id="UP001310692">
    <property type="component" value="Unassembled WGS sequence"/>
</dbReference>
<dbReference type="InterPro" id="IPR036571">
    <property type="entry name" value="MECDP_synthase_sf"/>
</dbReference>
<evidence type="ECO:0000256" key="3">
    <source>
        <dbReference type="ARBA" id="ARBA00001968"/>
    </source>
</evidence>
<accession>A0ABU7LYF5</accession>
<dbReference type="CDD" id="cd00554">
    <property type="entry name" value="MECDP_synthase"/>
    <property type="match status" value="1"/>
</dbReference>
<evidence type="ECO:0000256" key="2">
    <source>
        <dbReference type="ARBA" id="ARBA00001282"/>
    </source>
</evidence>
<feature type="binding site" evidence="14">
    <location>
        <position position="240"/>
    </location>
    <ligand>
        <name>a divalent metal cation</name>
        <dbReference type="ChEBI" id="CHEBI:60240"/>
    </ligand>
</feature>
<comment type="catalytic activity">
    <reaction evidence="2 14">
        <text>2-C-methyl-D-erythritol 4-phosphate + CTP + H(+) = 4-CDP-2-C-methyl-D-erythritol + diphosphate</text>
        <dbReference type="Rhea" id="RHEA:13429"/>
        <dbReference type="ChEBI" id="CHEBI:15378"/>
        <dbReference type="ChEBI" id="CHEBI:33019"/>
        <dbReference type="ChEBI" id="CHEBI:37563"/>
        <dbReference type="ChEBI" id="CHEBI:57823"/>
        <dbReference type="ChEBI" id="CHEBI:58262"/>
        <dbReference type="EC" id="2.7.7.60"/>
    </reaction>
</comment>
<evidence type="ECO:0000256" key="4">
    <source>
        <dbReference type="ARBA" id="ARBA00004709"/>
    </source>
</evidence>
<dbReference type="HAMAP" id="MF_00108">
    <property type="entry name" value="IspD"/>
    <property type="match status" value="1"/>
</dbReference>
<dbReference type="GO" id="GO:0050518">
    <property type="term" value="F:2-C-methyl-D-erythritol 4-phosphate cytidylyltransferase activity"/>
    <property type="evidence" value="ECO:0007669"/>
    <property type="project" value="UniProtKB-EC"/>
</dbReference>